<evidence type="ECO:0000256" key="7">
    <source>
        <dbReference type="ARBA" id="ARBA00023242"/>
    </source>
</evidence>
<name>A0ABR3YRG5_9PEZI</name>
<reference evidence="9 10" key="1">
    <citation type="journal article" date="2024" name="IMA Fungus">
        <title>IMA Genome - F19 : A genome assembly and annotation guide to empower mycologists, including annotated draft genome sequences of Ceratocystis pirilliformis, Diaporthe australafricana, Fusarium ophioides, Paecilomyces lecythidis, and Sporothrix stenoceras.</title>
        <authorList>
            <person name="Aylward J."/>
            <person name="Wilson A.M."/>
            <person name="Visagie C.M."/>
            <person name="Spraker J."/>
            <person name="Barnes I."/>
            <person name="Buitendag C."/>
            <person name="Ceriani C."/>
            <person name="Del Mar Angel L."/>
            <person name="du Plessis D."/>
            <person name="Fuchs T."/>
            <person name="Gasser K."/>
            <person name="Kramer D."/>
            <person name="Li W."/>
            <person name="Munsamy K."/>
            <person name="Piso A."/>
            <person name="Price J.L."/>
            <person name="Sonnekus B."/>
            <person name="Thomas C."/>
            <person name="van der Nest A."/>
            <person name="van Dijk A."/>
            <person name="van Heerden A."/>
            <person name="van Vuuren N."/>
            <person name="Yilmaz N."/>
            <person name="Duong T.A."/>
            <person name="van der Merwe N.A."/>
            <person name="Wingfield M.J."/>
            <person name="Wingfield B.D."/>
        </authorList>
    </citation>
    <scope>NUCLEOTIDE SEQUENCE [LARGE SCALE GENOMIC DNA]</scope>
    <source>
        <strain evidence="9 10">CMW 5346</strain>
    </source>
</reference>
<evidence type="ECO:0000259" key="8">
    <source>
        <dbReference type="PROSITE" id="PS50048"/>
    </source>
</evidence>
<dbReference type="InterPro" id="IPR001138">
    <property type="entry name" value="Zn2Cys6_DnaBD"/>
</dbReference>
<dbReference type="InterPro" id="IPR052202">
    <property type="entry name" value="Yeast_MetPath_Reg"/>
</dbReference>
<keyword evidence="10" id="KW-1185">Reference proteome</keyword>
<dbReference type="PANTHER" id="PTHR47782:SF12">
    <property type="entry name" value="ZN(II)2CYS6 TRANSCRIPTION FACTOR (EUROFUNG)"/>
    <property type="match status" value="1"/>
</dbReference>
<protein>
    <recommendedName>
        <fullName evidence="8">Zn(2)-C6 fungal-type domain-containing protein</fullName>
    </recommendedName>
</protein>
<sequence length="671" mass="72619">MTAPQVCTRCRKRRIRCDLQLPACKNCRLADVECFFWDNALGQEMPCSYLYSLRQRVAGLKRDMEAIQARQKSSTATVPASVSTISLSTLDLEGAALSALADLSQGLQCGGAWSRPAREEKAGKRGDYHLLRSTPLVTDEGDSVGGDGLTATVPSQTAYLGPGSTARLAEATLNAAVDWHAAKGVQLPTSLQGTEEAEDPLQNVPLSLSSQTRKGILGMITSSEDSPPPLTILHDPRKEAELHTLVPLATQRVLLEHYSAVCGASSPCYDSLLPAEQEAALLQRAGSGSENPLKWASANRGTAGAYATTVVFAVATALAARDLKVGSDGGRMAALASRFRDDVQALVGVEVMKGSQDNAESTLSSLERTRWTATALATMVLCEMIQPTTSQMWDLLGAATSVLNDLREGYCLRHRTPESDADFVRLERTMLRMEARTSLHFRRPSPFCDRYLLGPGSFSGGSSELEWQQLLASSFTPASSVVIDDLVVLRSTLLIRQQLELQPTPPEHFLESLIPAPLQVLGVPPLTRASLADATAPLMSVQSASLYITLYPVAMSPDMIVKGDAAQPPSRLFQLSAAAACVLLNEFTRQNPRHRIVSLWMSAERIIEAGIIWVLYVLAQQNHQQLDIGTAMRPVLQASGLLASFASRWKMGKAHVEAWDTLVELMWGILG</sequence>
<comment type="subcellular location">
    <subcellularLocation>
        <location evidence="1">Nucleus</location>
    </subcellularLocation>
</comment>
<evidence type="ECO:0000313" key="10">
    <source>
        <dbReference type="Proteomes" id="UP001583186"/>
    </source>
</evidence>
<dbReference type="Pfam" id="PF00172">
    <property type="entry name" value="Zn_clus"/>
    <property type="match status" value="1"/>
</dbReference>
<keyword evidence="6" id="KW-0804">Transcription</keyword>
<dbReference type="InterPro" id="IPR036864">
    <property type="entry name" value="Zn2-C6_fun-type_DNA-bd_sf"/>
</dbReference>
<evidence type="ECO:0000256" key="3">
    <source>
        <dbReference type="ARBA" id="ARBA00022833"/>
    </source>
</evidence>
<dbReference type="SUPFAM" id="SSF57701">
    <property type="entry name" value="Zn2/Cys6 DNA-binding domain"/>
    <property type="match status" value="1"/>
</dbReference>
<organism evidence="9 10">
    <name type="scientific">Sporothrix stenoceras</name>
    <dbReference type="NCBI Taxonomy" id="5173"/>
    <lineage>
        <taxon>Eukaryota</taxon>
        <taxon>Fungi</taxon>
        <taxon>Dikarya</taxon>
        <taxon>Ascomycota</taxon>
        <taxon>Pezizomycotina</taxon>
        <taxon>Sordariomycetes</taxon>
        <taxon>Sordariomycetidae</taxon>
        <taxon>Ophiostomatales</taxon>
        <taxon>Ophiostomataceae</taxon>
        <taxon>Sporothrix</taxon>
    </lineage>
</organism>
<keyword evidence="2" id="KW-0479">Metal-binding</keyword>
<dbReference type="SMART" id="SM00066">
    <property type="entry name" value="GAL4"/>
    <property type="match status" value="1"/>
</dbReference>
<keyword evidence="4" id="KW-0805">Transcription regulation</keyword>
<keyword evidence="5" id="KW-0238">DNA-binding</keyword>
<evidence type="ECO:0000256" key="5">
    <source>
        <dbReference type="ARBA" id="ARBA00023125"/>
    </source>
</evidence>
<dbReference type="EMBL" id="JAWCUI010000062">
    <property type="protein sequence ID" value="KAL1890445.1"/>
    <property type="molecule type" value="Genomic_DNA"/>
</dbReference>
<dbReference type="CDD" id="cd00067">
    <property type="entry name" value="GAL4"/>
    <property type="match status" value="1"/>
</dbReference>
<dbReference type="Proteomes" id="UP001583186">
    <property type="component" value="Unassembled WGS sequence"/>
</dbReference>
<dbReference type="CDD" id="cd12148">
    <property type="entry name" value="fungal_TF_MHR"/>
    <property type="match status" value="1"/>
</dbReference>
<keyword evidence="3" id="KW-0862">Zinc</keyword>
<dbReference type="PROSITE" id="PS00463">
    <property type="entry name" value="ZN2_CY6_FUNGAL_1"/>
    <property type="match status" value="1"/>
</dbReference>
<keyword evidence="7" id="KW-0539">Nucleus</keyword>
<evidence type="ECO:0000256" key="6">
    <source>
        <dbReference type="ARBA" id="ARBA00023163"/>
    </source>
</evidence>
<evidence type="ECO:0000256" key="1">
    <source>
        <dbReference type="ARBA" id="ARBA00004123"/>
    </source>
</evidence>
<evidence type="ECO:0000256" key="2">
    <source>
        <dbReference type="ARBA" id="ARBA00022723"/>
    </source>
</evidence>
<dbReference type="PROSITE" id="PS50048">
    <property type="entry name" value="ZN2_CY6_FUNGAL_2"/>
    <property type="match status" value="1"/>
</dbReference>
<evidence type="ECO:0000313" key="9">
    <source>
        <dbReference type="EMBL" id="KAL1890445.1"/>
    </source>
</evidence>
<dbReference type="Gene3D" id="4.10.240.10">
    <property type="entry name" value="Zn(2)-C6 fungal-type DNA-binding domain"/>
    <property type="match status" value="1"/>
</dbReference>
<feature type="domain" description="Zn(2)-C6 fungal-type" evidence="8">
    <location>
        <begin position="6"/>
        <end position="36"/>
    </location>
</feature>
<evidence type="ECO:0000256" key="4">
    <source>
        <dbReference type="ARBA" id="ARBA00023015"/>
    </source>
</evidence>
<comment type="caution">
    <text evidence="9">The sequence shown here is derived from an EMBL/GenBank/DDBJ whole genome shotgun (WGS) entry which is preliminary data.</text>
</comment>
<dbReference type="PANTHER" id="PTHR47782">
    <property type="entry name" value="ZN(II)2CYS6 TRANSCRIPTION FACTOR (EUROFUNG)-RELATED"/>
    <property type="match status" value="1"/>
</dbReference>
<gene>
    <name evidence="9" type="ORF">Sste5346_008273</name>
</gene>
<accession>A0ABR3YRG5</accession>
<proteinExistence type="predicted"/>